<feature type="region of interest" description="Disordered" evidence="2">
    <location>
        <begin position="1"/>
        <end position="47"/>
    </location>
</feature>
<dbReference type="GO" id="GO:0010150">
    <property type="term" value="P:leaf senescence"/>
    <property type="evidence" value="ECO:0007669"/>
    <property type="project" value="UniProtKB-ARBA"/>
</dbReference>
<dbReference type="AlphaFoldDB" id="A0A118JX66"/>
<evidence type="ECO:0000313" key="3">
    <source>
        <dbReference type="EMBL" id="KVH97087.1"/>
    </source>
</evidence>
<dbReference type="Gramene" id="KVH97087">
    <property type="protein sequence ID" value="KVH97087"/>
    <property type="gene ID" value="Ccrd_000820"/>
</dbReference>
<proteinExistence type="inferred from homology"/>
<protein>
    <submittedName>
        <fullName evidence="3">Senescence regulator</fullName>
    </submittedName>
</protein>
<reference evidence="3 4" key="1">
    <citation type="journal article" date="2016" name="Sci. Rep.">
        <title>The genome sequence of the outbreeding globe artichoke constructed de novo incorporating a phase-aware low-pass sequencing strategy of F1 progeny.</title>
        <authorList>
            <person name="Scaglione D."/>
            <person name="Reyes-Chin-Wo S."/>
            <person name="Acquadro A."/>
            <person name="Froenicke L."/>
            <person name="Portis E."/>
            <person name="Beitel C."/>
            <person name="Tirone M."/>
            <person name="Mauro R."/>
            <person name="Lo Monaco A."/>
            <person name="Mauromicale G."/>
            <person name="Faccioli P."/>
            <person name="Cattivelli L."/>
            <person name="Rieseberg L."/>
            <person name="Michelmore R."/>
            <person name="Lanteri S."/>
        </authorList>
    </citation>
    <scope>NUCLEOTIDE SEQUENCE [LARGE SCALE GENOMIC DNA]</scope>
    <source>
        <strain evidence="3">2C</strain>
    </source>
</reference>
<feature type="compositionally biased region" description="Basic residues" evidence="2">
    <location>
        <begin position="27"/>
        <end position="40"/>
    </location>
</feature>
<dbReference type="InterPro" id="IPR007608">
    <property type="entry name" value="Senescence_reg_S40"/>
</dbReference>
<dbReference type="STRING" id="59895.A0A118JX66"/>
<name>A0A118JX66_CYNCS</name>
<dbReference type="EMBL" id="LEKV01003862">
    <property type="protein sequence ID" value="KVH97087.1"/>
    <property type="molecule type" value="Genomic_DNA"/>
</dbReference>
<evidence type="ECO:0000256" key="2">
    <source>
        <dbReference type="SAM" id="MobiDB-lite"/>
    </source>
</evidence>
<evidence type="ECO:0000313" key="4">
    <source>
        <dbReference type="Proteomes" id="UP000243975"/>
    </source>
</evidence>
<keyword evidence="4" id="KW-1185">Reference proteome</keyword>
<gene>
    <name evidence="3" type="ORF">Ccrd_000820</name>
</gene>
<sequence length="124" mass="13838">MTEEFQESDLVFPEKPAGNGKEIRCPKVGKKKSDKKKQKKVSVPMSIPEEFSGSSWIRQYLEAHSKDDDDGKGEERVPPHVVVDRRVAGKAAFSLCSGNGRTLKGRDLSEVRDSILRMTGFLES</sequence>
<dbReference type="OrthoDB" id="672058at2759"/>
<dbReference type="OMA" id="ENMFRRY"/>
<comment type="similarity">
    <text evidence="1">Belongs to the senescence regulator S40 family.</text>
</comment>
<comment type="caution">
    <text evidence="3">The sequence shown here is derived from an EMBL/GenBank/DDBJ whole genome shotgun (WGS) entry which is preliminary data.</text>
</comment>
<dbReference type="Proteomes" id="UP000243975">
    <property type="component" value="Unassembled WGS sequence"/>
</dbReference>
<dbReference type="PANTHER" id="PTHR33083:SF49">
    <property type="entry name" value="SENESCENCE REGULATOR"/>
    <property type="match status" value="1"/>
</dbReference>
<dbReference type="Pfam" id="PF04520">
    <property type="entry name" value="Senescence_reg"/>
    <property type="match status" value="1"/>
</dbReference>
<dbReference type="PANTHER" id="PTHR33083">
    <property type="entry name" value="EXPRESSED PROTEIN"/>
    <property type="match status" value="1"/>
</dbReference>
<accession>A0A118JX66</accession>
<evidence type="ECO:0000256" key="1">
    <source>
        <dbReference type="ARBA" id="ARBA00034773"/>
    </source>
</evidence>
<organism evidence="3 4">
    <name type="scientific">Cynara cardunculus var. scolymus</name>
    <name type="common">Globe artichoke</name>
    <name type="synonym">Cynara scolymus</name>
    <dbReference type="NCBI Taxonomy" id="59895"/>
    <lineage>
        <taxon>Eukaryota</taxon>
        <taxon>Viridiplantae</taxon>
        <taxon>Streptophyta</taxon>
        <taxon>Embryophyta</taxon>
        <taxon>Tracheophyta</taxon>
        <taxon>Spermatophyta</taxon>
        <taxon>Magnoliopsida</taxon>
        <taxon>eudicotyledons</taxon>
        <taxon>Gunneridae</taxon>
        <taxon>Pentapetalae</taxon>
        <taxon>asterids</taxon>
        <taxon>campanulids</taxon>
        <taxon>Asterales</taxon>
        <taxon>Asteraceae</taxon>
        <taxon>Carduoideae</taxon>
        <taxon>Cardueae</taxon>
        <taxon>Carduinae</taxon>
        <taxon>Cynara</taxon>
    </lineage>
</organism>